<dbReference type="AlphaFoldDB" id="A0A445BRJ5"/>
<evidence type="ECO:0000313" key="1">
    <source>
        <dbReference type="EMBL" id="RYR41282.1"/>
    </source>
</evidence>
<evidence type="ECO:0000313" key="2">
    <source>
        <dbReference type="Proteomes" id="UP000289738"/>
    </source>
</evidence>
<protein>
    <recommendedName>
        <fullName evidence="3">Aminotransferase-like plant mobile domain-containing protein</fullName>
    </recommendedName>
</protein>
<dbReference type="EMBL" id="SDMP01000008">
    <property type="protein sequence ID" value="RYR41282.1"/>
    <property type="molecule type" value="Genomic_DNA"/>
</dbReference>
<reference evidence="1 2" key="1">
    <citation type="submission" date="2019-01" db="EMBL/GenBank/DDBJ databases">
        <title>Sequencing of cultivated peanut Arachis hypogaea provides insights into genome evolution and oil improvement.</title>
        <authorList>
            <person name="Chen X."/>
        </authorList>
    </citation>
    <scope>NUCLEOTIDE SEQUENCE [LARGE SCALE GENOMIC DNA]</scope>
    <source>
        <strain evidence="2">cv. Fuhuasheng</strain>
        <tissue evidence="1">Leaves</tissue>
    </source>
</reference>
<accession>A0A445BRJ5</accession>
<proteinExistence type="predicted"/>
<comment type="caution">
    <text evidence="1">The sequence shown here is derived from an EMBL/GenBank/DDBJ whole genome shotgun (WGS) entry which is preliminary data.</text>
</comment>
<keyword evidence="2" id="KW-1185">Reference proteome</keyword>
<name>A0A445BRJ5_ARAHY</name>
<evidence type="ECO:0008006" key="3">
    <source>
        <dbReference type="Google" id="ProtNLM"/>
    </source>
</evidence>
<organism evidence="1 2">
    <name type="scientific">Arachis hypogaea</name>
    <name type="common">Peanut</name>
    <dbReference type="NCBI Taxonomy" id="3818"/>
    <lineage>
        <taxon>Eukaryota</taxon>
        <taxon>Viridiplantae</taxon>
        <taxon>Streptophyta</taxon>
        <taxon>Embryophyta</taxon>
        <taxon>Tracheophyta</taxon>
        <taxon>Spermatophyta</taxon>
        <taxon>Magnoliopsida</taxon>
        <taxon>eudicotyledons</taxon>
        <taxon>Gunneridae</taxon>
        <taxon>Pentapetalae</taxon>
        <taxon>rosids</taxon>
        <taxon>fabids</taxon>
        <taxon>Fabales</taxon>
        <taxon>Fabaceae</taxon>
        <taxon>Papilionoideae</taxon>
        <taxon>50 kb inversion clade</taxon>
        <taxon>dalbergioids sensu lato</taxon>
        <taxon>Dalbergieae</taxon>
        <taxon>Pterocarpus clade</taxon>
        <taxon>Arachis</taxon>
    </lineage>
</organism>
<dbReference type="Proteomes" id="UP000289738">
    <property type="component" value="Chromosome A08"/>
</dbReference>
<sequence>MIGMSLLDVAAITGLPINPPDCTPNMQPECQYNIVLTNSYSDFVAHKMGAEGTDVTDDEHVAFLFYWLKVIIFCSRSVQMLKLFLPLTALLHEGKALNLAKLLLGHVFEELG</sequence>
<gene>
    <name evidence="1" type="ORF">Ahy_A08g037693</name>
</gene>